<name>A0AC35TXZ5_9BILA</name>
<dbReference type="Proteomes" id="UP000095286">
    <property type="component" value="Unplaced"/>
</dbReference>
<reference evidence="2" key="1">
    <citation type="submission" date="2016-11" db="UniProtKB">
        <authorList>
            <consortium name="WormBaseParasite"/>
        </authorList>
    </citation>
    <scope>IDENTIFICATION</scope>
    <source>
        <strain evidence="2">KR3021</strain>
    </source>
</reference>
<organism evidence="1 2">
    <name type="scientific">Rhabditophanes sp. KR3021</name>
    <dbReference type="NCBI Taxonomy" id="114890"/>
    <lineage>
        <taxon>Eukaryota</taxon>
        <taxon>Metazoa</taxon>
        <taxon>Ecdysozoa</taxon>
        <taxon>Nematoda</taxon>
        <taxon>Chromadorea</taxon>
        <taxon>Rhabditida</taxon>
        <taxon>Tylenchina</taxon>
        <taxon>Panagrolaimomorpha</taxon>
        <taxon>Strongyloidoidea</taxon>
        <taxon>Alloionematidae</taxon>
        <taxon>Rhabditophanes</taxon>
    </lineage>
</organism>
<evidence type="ECO:0000313" key="2">
    <source>
        <dbReference type="WBParaSite" id="RSKR_0000561700.1"/>
    </source>
</evidence>
<proteinExistence type="predicted"/>
<dbReference type="WBParaSite" id="RSKR_0000561700.1">
    <property type="protein sequence ID" value="RSKR_0000561700.1"/>
    <property type="gene ID" value="RSKR_0000561700"/>
</dbReference>
<protein>
    <submittedName>
        <fullName evidence="2">Aspartyl aminopeptidase</fullName>
    </submittedName>
</protein>
<evidence type="ECO:0000313" key="1">
    <source>
        <dbReference type="Proteomes" id="UP000095286"/>
    </source>
</evidence>
<accession>A0AC35TXZ5</accession>
<sequence>MVAGHTDSPCLRVKPVSKLGGDRFIQVGCFTYGGGIWRTWFDRDLSVAGEVSIKGENGGIIVKQINIKKPVLFIPNLAIHLEKDRENFNCNTEVQLRPIFASKAGEAKCCSGKVEGTLEGYADPRSVLGDHHDSFLKMLATEAGTTPENIIDLDIYLYDSNPAAITGFNEEFISGARLDNLVGTYTAINGLIESVKGGSFEKDVNVRVAASYDNEECGSQSAQGAQSAFTKWVLRRIAGESFEVSIAKSFLISADQAHAFHPNNPDVGIEENHRPNFHGGVVVKVNPNQRYATTGTTHSILKQIAFEAQVPLQKMCVKNNSPCGTTIGPILSSELGMMCIDVGCPQHAMHSIREFGDTSSIHQATTLYSTFYNRIASILETSNH</sequence>